<organism evidence="6 7">
    <name type="scientific">Nicrophorus vespilloides</name>
    <name type="common">Boreal carrion beetle</name>
    <dbReference type="NCBI Taxonomy" id="110193"/>
    <lineage>
        <taxon>Eukaryota</taxon>
        <taxon>Metazoa</taxon>
        <taxon>Ecdysozoa</taxon>
        <taxon>Arthropoda</taxon>
        <taxon>Hexapoda</taxon>
        <taxon>Insecta</taxon>
        <taxon>Pterygota</taxon>
        <taxon>Neoptera</taxon>
        <taxon>Endopterygota</taxon>
        <taxon>Coleoptera</taxon>
        <taxon>Polyphaga</taxon>
        <taxon>Staphyliniformia</taxon>
        <taxon>Silphidae</taxon>
        <taxon>Nicrophorinae</taxon>
        <taxon>Nicrophorus</taxon>
    </lineage>
</organism>
<keyword evidence="4" id="KW-0963">Cytoplasm</keyword>
<evidence type="ECO:0000313" key="6">
    <source>
        <dbReference type="Proteomes" id="UP000695000"/>
    </source>
</evidence>
<comment type="subcellular location">
    <subcellularLocation>
        <location evidence="2">Cytoplasm</location>
        <location evidence="2">Cytoskeleton</location>
        <location evidence="2">Microtubule organizing center</location>
        <location evidence="2">Centrosome</location>
    </subcellularLocation>
    <subcellularLocation>
        <location evidence="1">Cytoplasm</location>
        <location evidence="1">Cytoskeleton</location>
        <location evidence="1">Spindle</location>
    </subcellularLocation>
</comment>
<proteinExistence type="inferred from homology"/>
<keyword evidence="5" id="KW-0206">Cytoskeleton</keyword>
<accession>A0ABM1NHK9</accession>
<dbReference type="PANTHER" id="PTHR28578:SF2">
    <property type="entry name" value="MITOTIC-SPINDLE ORGANIZING PROTEIN 2"/>
    <property type="match status" value="1"/>
</dbReference>
<dbReference type="RefSeq" id="XP_017786309.1">
    <property type="nucleotide sequence ID" value="XM_017930820.1"/>
</dbReference>
<keyword evidence="6" id="KW-1185">Reference proteome</keyword>
<evidence type="ECO:0000256" key="2">
    <source>
        <dbReference type="ARBA" id="ARBA00004300"/>
    </source>
</evidence>
<dbReference type="PANTHER" id="PTHR28578">
    <property type="entry name" value="MITOTIC-SPINDLE ORGANIZING PROTEIN 2A-RELATED"/>
    <property type="match status" value="1"/>
</dbReference>
<protein>
    <submittedName>
        <fullName evidence="7">Mitotic-spindle organizing protein 2B-like</fullName>
    </submittedName>
</protein>
<sequence>MSGRKIENPSQVSVNLRPYQEELLQLSEMAGIHADPAVLKIIVELLNMHISPHAIFQMLKTMRKSSLRSRKYNSQSHMH</sequence>
<reference evidence="7" key="1">
    <citation type="submission" date="2025-08" db="UniProtKB">
        <authorList>
            <consortium name="RefSeq"/>
        </authorList>
    </citation>
    <scope>IDENTIFICATION</scope>
    <source>
        <tissue evidence="7">Whole Larva</tissue>
    </source>
</reference>
<gene>
    <name evidence="7" type="primary">LOC108569312</name>
</gene>
<dbReference type="GeneID" id="108569312"/>
<dbReference type="Pfam" id="PF12926">
    <property type="entry name" value="MOZART2"/>
    <property type="match status" value="1"/>
</dbReference>
<comment type="similarity">
    <text evidence="3">Belongs to the MOZART2 family.</text>
</comment>
<name>A0ABM1NHK9_NICVS</name>
<dbReference type="InterPro" id="IPR024332">
    <property type="entry name" value="MOZART2"/>
</dbReference>
<evidence type="ECO:0000256" key="3">
    <source>
        <dbReference type="ARBA" id="ARBA00007286"/>
    </source>
</evidence>
<evidence type="ECO:0000256" key="5">
    <source>
        <dbReference type="ARBA" id="ARBA00023212"/>
    </source>
</evidence>
<evidence type="ECO:0000313" key="7">
    <source>
        <dbReference type="RefSeq" id="XP_017786309.1"/>
    </source>
</evidence>
<evidence type="ECO:0000256" key="4">
    <source>
        <dbReference type="ARBA" id="ARBA00022490"/>
    </source>
</evidence>
<dbReference type="Proteomes" id="UP000695000">
    <property type="component" value="Unplaced"/>
</dbReference>
<evidence type="ECO:0000256" key="1">
    <source>
        <dbReference type="ARBA" id="ARBA00004186"/>
    </source>
</evidence>